<reference evidence="2 3" key="1">
    <citation type="submission" date="2020-03" db="EMBL/GenBank/DDBJ databases">
        <title>Draft Genome Sequence of Cudoniella acicularis.</title>
        <authorList>
            <person name="Buettner E."/>
            <person name="Kellner H."/>
        </authorList>
    </citation>
    <scope>NUCLEOTIDE SEQUENCE [LARGE SCALE GENOMIC DNA]</scope>
    <source>
        <strain evidence="2 3">DSM 108380</strain>
    </source>
</reference>
<dbReference type="AlphaFoldDB" id="A0A8H4RLL3"/>
<evidence type="ECO:0000259" key="1">
    <source>
        <dbReference type="Pfam" id="PF00155"/>
    </source>
</evidence>
<dbReference type="InterPro" id="IPR015422">
    <property type="entry name" value="PyrdxlP-dep_Trfase_small"/>
</dbReference>
<dbReference type="InterPro" id="IPR015424">
    <property type="entry name" value="PyrdxlP-dep_Trfase"/>
</dbReference>
<comment type="caution">
    <text evidence="2">The sequence shown here is derived from an EMBL/GenBank/DDBJ whole genome shotgun (WGS) entry which is preliminary data.</text>
</comment>
<keyword evidence="3" id="KW-1185">Reference proteome</keyword>
<accession>A0A8H4RLL3</accession>
<dbReference type="Proteomes" id="UP000566819">
    <property type="component" value="Unassembled WGS sequence"/>
</dbReference>
<gene>
    <name evidence="2" type="ORF">G7Y89_g5870</name>
</gene>
<dbReference type="Pfam" id="PF00155">
    <property type="entry name" value="Aminotran_1_2"/>
    <property type="match status" value="1"/>
</dbReference>
<evidence type="ECO:0000313" key="2">
    <source>
        <dbReference type="EMBL" id="KAF4632252.1"/>
    </source>
</evidence>
<feature type="domain" description="Aminotransferase class I/classII large" evidence="1">
    <location>
        <begin position="7"/>
        <end position="162"/>
    </location>
</feature>
<dbReference type="EMBL" id="JAAMPI010000363">
    <property type="protein sequence ID" value="KAF4632252.1"/>
    <property type="molecule type" value="Genomic_DNA"/>
</dbReference>
<dbReference type="SUPFAM" id="SSF53383">
    <property type="entry name" value="PLP-dependent transferases"/>
    <property type="match status" value="1"/>
</dbReference>
<sequence>MIDLRVCTLSKAVGGGIEGFTCGSSARSESAISEHFNNRLQNRQAGEEERICTSTIVQTFLILNQLLKIGKDLRRLYHVACFCRRELERCGIFVYGDVSAPVLPIHTGRLSYAAKFSAVLRRKGILATPVSIPAVEFWASRVRVMLPSDFSDGQVDRLLRRVVEAAGEMGLIQKSCTNKGKMIPYIYGDGEVSLREDEQEEEERAAEEKIRKLIVLDSTQKSTTTNNNNNN</sequence>
<dbReference type="InterPro" id="IPR004839">
    <property type="entry name" value="Aminotransferase_I/II_large"/>
</dbReference>
<dbReference type="Gene3D" id="3.90.1150.10">
    <property type="entry name" value="Aspartate Aminotransferase, domain 1"/>
    <property type="match status" value="1"/>
</dbReference>
<dbReference type="OrthoDB" id="2382073at2759"/>
<proteinExistence type="predicted"/>
<organism evidence="2 3">
    <name type="scientific">Cudoniella acicularis</name>
    <dbReference type="NCBI Taxonomy" id="354080"/>
    <lineage>
        <taxon>Eukaryota</taxon>
        <taxon>Fungi</taxon>
        <taxon>Dikarya</taxon>
        <taxon>Ascomycota</taxon>
        <taxon>Pezizomycotina</taxon>
        <taxon>Leotiomycetes</taxon>
        <taxon>Helotiales</taxon>
        <taxon>Tricladiaceae</taxon>
        <taxon>Cudoniella</taxon>
    </lineage>
</organism>
<protein>
    <recommendedName>
        <fullName evidence="1">Aminotransferase class I/classII large domain-containing protein</fullName>
    </recommendedName>
</protein>
<evidence type="ECO:0000313" key="3">
    <source>
        <dbReference type="Proteomes" id="UP000566819"/>
    </source>
</evidence>
<dbReference type="GO" id="GO:0030170">
    <property type="term" value="F:pyridoxal phosphate binding"/>
    <property type="evidence" value="ECO:0007669"/>
    <property type="project" value="InterPro"/>
</dbReference>
<name>A0A8H4RLL3_9HELO</name>